<reference evidence="1 2" key="1">
    <citation type="submission" date="2019-03" db="EMBL/GenBank/DDBJ databases">
        <title>Genomic Encyclopedia of Type Strains, Phase III (KMG-III): the genomes of soil and plant-associated and newly described type strains.</title>
        <authorList>
            <person name="Whitman W."/>
        </authorList>
    </citation>
    <scope>NUCLEOTIDE SEQUENCE [LARGE SCALE GENOMIC DNA]</scope>
    <source>
        <strain evidence="1 2">CECT 8446</strain>
    </source>
</reference>
<dbReference type="EMBL" id="SNYF01000005">
    <property type="protein sequence ID" value="TDQ18293.1"/>
    <property type="molecule type" value="Genomic_DNA"/>
</dbReference>
<comment type="caution">
    <text evidence="1">The sequence shown here is derived from an EMBL/GenBank/DDBJ whole genome shotgun (WGS) entry which is preliminary data.</text>
</comment>
<evidence type="ECO:0000313" key="2">
    <source>
        <dbReference type="Proteomes" id="UP000294535"/>
    </source>
</evidence>
<protein>
    <submittedName>
        <fullName evidence="1">Uncharacterized protein</fullName>
    </submittedName>
</protein>
<dbReference type="AlphaFoldDB" id="A0A4R6T827"/>
<organism evidence="1 2">
    <name type="scientific">Algoriphagus boseongensis</name>
    <dbReference type="NCBI Taxonomy" id="1442587"/>
    <lineage>
        <taxon>Bacteria</taxon>
        <taxon>Pseudomonadati</taxon>
        <taxon>Bacteroidota</taxon>
        <taxon>Cytophagia</taxon>
        <taxon>Cytophagales</taxon>
        <taxon>Cyclobacteriaceae</taxon>
        <taxon>Algoriphagus</taxon>
    </lineage>
</organism>
<proteinExistence type="predicted"/>
<sequence length="60" mass="6884">MEIQSKYDRNTMEINLAARGEISFANRLKSGAVRRNYFAEGVFLFASQKVFPMYFLSIGV</sequence>
<accession>A0A4R6T827</accession>
<keyword evidence="2" id="KW-1185">Reference proteome</keyword>
<evidence type="ECO:0000313" key="1">
    <source>
        <dbReference type="EMBL" id="TDQ18293.1"/>
    </source>
</evidence>
<dbReference type="Proteomes" id="UP000294535">
    <property type="component" value="Unassembled WGS sequence"/>
</dbReference>
<name>A0A4R6T827_9BACT</name>
<gene>
    <name evidence="1" type="ORF">DFQ04_0091</name>
</gene>